<evidence type="ECO:0000256" key="1">
    <source>
        <dbReference type="SAM" id="SignalP"/>
    </source>
</evidence>
<comment type="caution">
    <text evidence="2">The sequence shown here is derived from an EMBL/GenBank/DDBJ whole genome shotgun (WGS) entry which is preliminary data.</text>
</comment>
<feature type="chain" id="PRO_5016679868" evidence="1">
    <location>
        <begin position="19"/>
        <end position="71"/>
    </location>
</feature>
<organism evidence="2 3">
    <name type="scientific">Candida viswanathii</name>
    <dbReference type="NCBI Taxonomy" id="5486"/>
    <lineage>
        <taxon>Eukaryota</taxon>
        <taxon>Fungi</taxon>
        <taxon>Dikarya</taxon>
        <taxon>Ascomycota</taxon>
        <taxon>Saccharomycotina</taxon>
        <taxon>Pichiomycetes</taxon>
        <taxon>Debaryomycetaceae</taxon>
        <taxon>Candida/Lodderomyces clade</taxon>
        <taxon>Candida</taxon>
    </lineage>
</organism>
<dbReference type="Proteomes" id="UP000253472">
    <property type="component" value="Unassembled WGS sequence"/>
</dbReference>
<evidence type="ECO:0000313" key="3">
    <source>
        <dbReference type="Proteomes" id="UP000253472"/>
    </source>
</evidence>
<sequence>MKFTSFLASTLMVSVAYSAVVTPTKSTEIQVEKRTQYTVQGLASELITHGIFDTASLFTNILKGGILTQTD</sequence>
<reference evidence="2 3" key="1">
    <citation type="submission" date="2018-06" db="EMBL/GenBank/DDBJ databases">
        <title>Whole genome sequencing of Candida tropicalis (genome annotated by CSBL at Korea University).</title>
        <authorList>
            <person name="Ahn J."/>
        </authorList>
    </citation>
    <scope>NUCLEOTIDE SEQUENCE [LARGE SCALE GENOMIC DNA]</scope>
    <source>
        <strain evidence="2 3">ATCC 20962</strain>
    </source>
</reference>
<proteinExistence type="predicted"/>
<accession>A0A367XRN4</accession>
<name>A0A367XRN4_9ASCO</name>
<protein>
    <submittedName>
        <fullName evidence="2">Uncharacterized protein</fullName>
    </submittedName>
</protein>
<evidence type="ECO:0000313" key="2">
    <source>
        <dbReference type="EMBL" id="RCK56049.1"/>
    </source>
</evidence>
<gene>
    <name evidence="2" type="ORF">Cantr_05265</name>
</gene>
<dbReference type="OrthoDB" id="4013812at2759"/>
<keyword evidence="3" id="KW-1185">Reference proteome</keyword>
<dbReference type="AlphaFoldDB" id="A0A367XRN4"/>
<feature type="signal peptide" evidence="1">
    <location>
        <begin position="1"/>
        <end position="18"/>
    </location>
</feature>
<dbReference type="EMBL" id="QLNQ01000029">
    <property type="protein sequence ID" value="RCK56049.1"/>
    <property type="molecule type" value="Genomic_DNA"/>
</dbReference>
<keyword evidence="1" id="KW-0732">Signal</keyword>